<dbReference type="InterPro" id="IPR050228">
    <property type="entry name" value="Carboxylesterase_BioH"/>
</dbReference>
<dbReference type="Pfam" id="PF00561">
    <property type="entry name" value="Abhydrolase_1"/>
    <property type="match status" value="1"/>
</dbReference>
<dbReference type="SUPFAM" id="SSF53474">
    <property type="entry name" value="alpha/beta-Hydrolases"/>
    <property type="match status" value="1"/>
</dbReference>
<sequence>MATQYTPESKVLISADGTEIYADAIGDRAKPALVFIHGFSLSSVVFDSIFADHEWTNHVYLVRYDVRGHGKSGKPIDEASWESKRLAGDFDAVVEGFKLIKPIPVGWSMGGTHITDVLSLHPPSYLTGVVYISPLPYMGPILQQVASPAVLACLPRFLRTDDVNIFQGTALEFLDLCSQTCPQSLRLACLGSIMVQPRAVTQRVLSRTQDQTGLFKAGEESGLPFLLFDARADAIIDGKAVRSAVAGWRNLKVVEIDGADHMPWVGHPQVVRQGILDWVKGITALRQP</sequence>
<dbReference type="Gene3D" id="3.40.50.1820">
    <property type="entry name" value="alpha/beta hydrolase"/>
    <property type="match status" value="1"/>
</dbReference>
<evidence type="ECO:0000313" key="2">
    <source>
        <dbReference type="EMBL" id="KAF9467592.1"/>
    </source>
</evidence>
<keyword evidence="2" id="KW-0378">Hydrolase</keyword>
<accession>A0A9P5YEW0</accession>
<dbReference type="GO" id="GO:0016787">
    <property type="term" value="F:hydrolase activity"/>
    <property type="evidence" value="ECO:0007669"/>
    <property type="project" value="UniProtKB-KW"/>
</dbReference>
<feature type="domain" description="AB hydrolase-1" evidence="1">
    <location>
        <begin position="31"/>
        <end position="263"/>
    </location>
</feature>
<dbReference type="InterPro" id="IPR000073">
    <property type="entry name" value="AB_hydrolase_1"/>
</dbReference>
<gene>
    <name evidence="2" type="ORF">BDZ94DRAFT_1232948</name>
</gene>
<dbReference type="InterPro" id="IPR029058">
    <property type="entry name" value="AB_hydrolase_fold"/>
</dbReference>
<dbReference type="AlphaFoldDB" id="A0A9P5YEW0"/>
<reference evidence="2" key="1">
    <citation type="submission" date="2020-11" db="EMBL/GenBank/DDBJ databases">
        <authorList>
            <consortium name="DOE Joint Genome Institute"/>
            <person name="Ahrendt S."/>
            <person name="Riley R."/>
            <person name="Andreopoulos W."/>
            <person name="Labutti K."/>
            <person name="Pangilinan J."/>
            <person name="Ruiz-Duenas F.J."/>
            <person name="Barrasa J.M."/>
            <person name="Sanchez-Garcia M."/>
            <person name="Camarero S."/>
            <person name="Miyauchi S."/>
            <person name="Serrano A."/>
            <person name="Linde D."/>
            <person name="Babiker R."/>
            <person name="Drula E."/>
            <person name="Ayuso-Fernandez I."/>
            <person name="Pacheco R."/>
            <person name="Padilla G."/>
            <person name="Ferreira P."/>
            <person name="Barriuso J."/>
            <person name="Kellner H."/>
            <person name="Castanera R."/>
            <person name="Alfaro M."/>
            <person name="Ramirez L."/>
            <person name="Pisabarro A.G."/>
            <person name="Kuo A."/>
            <person name="Tritt A."/>
            <person name="Lipzen A."/>
            <person name="He G."/>
            <person name="Yan M."/>
            <person name="Ng V."/>
            <person name="Cullen D."/>
            <person name="Martin F."/>
            <person name="Rosso M.-N."/>
            <person name="Henrissat B."/>
            <person name="Hibbett D."/>
            <person name="Martinez A.T."/>
            <person name="Grigoriev I.V."/>
        </authorList>
    </citation>
    <scope>NUCLEOTIDE SEQUENCE</scope>
    <source>
        <strain evidence="2">CBS 247.69</strain>
    </source>
</reference>
<dbReference type="PANTHER" id="PTHR43194:SF2">
    <property type="entry name" value="PEROXISOMAL MEMBRANE PROTEIN LPX1"/>
    <property type="match status" value="1"/>
</dbReference>
<dbReference type="EMBL" id="MU150236">
    <property type="protein sequence ID" value="KAF9467592.1"/>
    <property type="molecule type" value="Genomic_DNA"/>
</dbReference>
<organism evidence="2 3">
    <name type="scientific">Collybia nuda</name>
    <dbReference type="NCBI Taxonomy" id="64659"/>
    <lineage>
        <taxon>Eukaryota</taxon>
        <taxon>Fungi</taxon>
        <taxon>Dikarya</taxon>
        <taxon>Basidiomycota</taxon>
        <taxon>Agaricomycotina</taxon>
        <taxon>Agaricomycetes</taxon>
        <taxon>Agaricomycetidae</taxon>
        <taxon>Agaricales</taxon>
        <taxon>Tricholomatineae</taxon>
        <taxon>Clitocybaceae</taxon>
        <taxon>Collybia</taxon>
    </lineage>
</organism>
<dbReference type="Proteomes" id="UP000807353">
    <property type="component" value="Unassembled WGS sequence"/>
</dbReference>
<dbReference type="PANTHER" id="PTHR43194">
    <property type="entry name" value="HYDROLASE ALPHA/BETA FOLD FAMILY"/>
    <property type="match status" value="1"/>
</dbReference>
<comment type="caution">
    <text evidence="2">The sequence shown here is derived from an EMBL/GenBank/DDBJ whole genome shotgun (WGS) entry which is preliminary data.</text>
</comment>
<keyword evidence="3" id="KW-1185">Reference proteome</keyword>
<proteinExistence type="predicted"/>
<evidence type="ECO:0000259" key="1">
    <source>
        <dbReference type="Pfam" id="PF00561"/>
    </source>
</evidence>
<protein>
    <submittedName>
        <fullName evidence="2">Alpha/Beta hydrolase protein</fullName>
    </submittedName>
</protein>
<dbReference type="OrthoDB" id="408373at2759"/>
<name>A0A9P5YEW0_9AGAR</name>
<evidence type="ECO:0000313" key="3">
    <source>
        <dbReference type="Proteomes" id="UP000807353"/>
    </source>
</evidence>